<evidence type="ECO:0000313" key="2">
    <source>
        <dbReference type="Proteomes" id="UP001054857"/>
    </source>
</evidence>
<keyword evidence="2" id="KW-1185">Reference proteome</keyword>
<feature type="non-terminal residue" evidence="1">
    <location>
        <position position="1"/>
    </location>
</feature>
<reference evidence="1 2" key="1">
    <citation type="journal article" date="2021" name="Sci. Rep.">
        <title>Genome sequencing of the multicellular alga Astrephomene provides insights into convergent evolution of germ-soma differentiation.</title>
        <authorList>
            <person name="Yamashita S."/>
            <person name="Yamamoto K."/>
            <person name="Matsuzaki R."/>
            <person name="Suzuki S."/>
            <person name="Yamaguchi H."/>
            <person name="Hirooka S."/>
            <person name="Minakuchi Y."/>
            <person name="Miyagishima S."/>
            <person name="Kawachi M."/>
            <person name="Toyoda A."/>
            <person name="Nozaki H."/>
        </authorList>
    </citation>
    <scope>NUCLEOTIDE SEQUENCE [LARGE SCALE GENOMIC DNA]</scope>
    <source>
        <strain evidence="1 2">NIES-4017</strain>
    </source>
</reference>
<dbReference type="Proteomes" id="UP001054857">
    <property type="component" value="Unassembled WGS sequence"/>
</dbReference>
<organism evidence="1 2">
    <name type="scientific">Astrephomene gubernaculifera</name>
    <dbReference type="NCBI Taxonomy" id="47775"/>
    <lineage>
        <taxon>Eukaryota</taxon>
        <taxon>Viridiplantae</taxon>
        <taxon>Chlorophyta</taxon>
        <taxon>core chlorophytes</taxon>
        <taxon>Chlorophyceae</taxon>
        <taxon>CS clade</taxon>
        <taxon>Chlamydomonadales</taxon>
        <taxon>Astrephomenaceae</taxon>
        <taxon>Astrephomene</taxon>
    </lineage>
</organism>
<comment type="caution">
    <text evidence="1">The sequence shown here is derived from an EMBL/GenBank/DDBJ whole genome shotgun (WGS) entry which is preliminary data.</text>
</comment>
<sequence length="175" mass="17767">VLGFLGRPELTVGELLTVLLALARLHDNVASSAVRTDTTAAQPTAAAVPTAAIGQRMPTALATAVQLVDAAAPLMRTRALTQALTALAAAGTAAPPSVLARAQQLHDELYGKASKPSAGGTTALAPGVRDMLALCALVGRVLTWQPAAVAAVGLHEDFVRRCRTAAMDAVSSKKG</sequence>
<dbReference type="AlphaFoldDB" id="A0AAD3HS58"/>
<evidence type="ECO:0000313" key="1">
    <source>
        <dbReference type="EMBL" id="GFR51814.1"/>
    </source>
</evidence>
<accession>A0AAD3HS58</accession>
<protein>
    <submittedName>
        <fullName evidence="1">Uncharacterized protein</fullName>
    </submittedName>
</protein>
<proteinExistence type="predicted"/>
<dbReference type="EMBL" id="BMAR01000054">
    <property type="protein sequence ID" value="GFR51814.1"/>
    <property type="molecule type" value="Genomic_DNA"/>
</dbReference>
<name>A0AAD3HS58_9CHLO</name>
<gene>
    <name evidence="1" type="ORF">Agub_g14273</name>
</gene>